<keyword evidence="2" id="KW-1185">Reference proteome</keyword>
<dbReference type="EMBL" id="QUNI01000002">
    <property type="protein sequence ID" value="REH01150.1"/>
    <property type="molecule type" value="Genomic_DNA"/>
</dbReference>
<evidence type="ECO:0008006" key="3">
    <source>
        <dbReference type="Google" id="ProtNLM"/>
    </source>
</evidence>
<gene>
    <name evidence="1" type="ORF">C8P67_102409</name>
</gene>
<reference evidence="1 2" key="1">
    <citation type="submission" date="2018-08" db="EMBL/GenBank/DDBJ databases">
        <title>Genomic Encyclopedia of Archaeal and Bacterial Type Strains, Phase II (KMG-II): from individual species to whole genera.</title>
        <authorList>
            <person name="Goeker M."/>
        </authorList>
    </citation>
    <scope>NUCLEOTIDE SEQUENCE [LARGE SCALE GENOMIC DNA]</scope>
    <source>
        <strain evidence="1 2">DSM 100880</strain>
    </source>
</reference>
<dbReference type="Proteomes" id="UP000257136">
    <property type="component" value="Unassembled WGS sequence"/>
</dbReference>
<evidence type="ECO:0000313" key="2">
    <source>
        <dbReference type="Proteomes" id="UP000257136"/>
    </source>
</evidence>
<name>A0A3E0EUP5_9FLAO</name>
<accession>A0A3E0EUP5</accession>
<organism evidence="1 2">
    <name type="scientific">Flavobacterium aquicola</name>
    <dbReference type="NCBI Taxonomy" id="1682742"/>
    <lineage>
        <taxon>Bacteria</taxon>
        <taxon>Pseudomonadati</taxon>
        <taxon>Bacteroidota</taxon>
        <taxon>Flavobacteriia</taxon>
        <taxon>Flavobacteriales</taxon>
        <taxon>Flavobacteriaceae</taxon>
        <taxon>Flavobacterium</taxon>
    </lineage>
</organism>
<protein>
    <recommendedName>
        <fullName evidence="3">Prophage protein DUF1660</fullName>
    </recommendedName>
</protein>
<proteinExistence type="predicted"/>
<sequence>MFVEIYIPHIMSLLEFMSKFVDKKTACSIFGHKIVTVRNVTNHFKEYKCTVCQVELTNDLQDKKTFLTPQLKEINETLSNHFNRKNFSSL</sequence>
<dbReference type="AlphaFoldDB" id="A0A3E0EUP5"/>
<comment type="caution">
    <text evidence="1">The sequence shown here is derived from an EMBL/GenBank/DDBJ whole genome shotgun (WGS) entry which is preliminary data.</text>
</comment>
<evidence type="ECO:0000313" key="1">
    <source>
        <dbReference type="EMBL" id="REH01150.1"/>
    </source>
</evidence>